<keyword evidence="2" id="KW-1185">Reference proteome</keyword>
<evidence type="ECO:0000313" key="2">
    <source>
        <dbReference type="Proteomes" id="UP000752696"/>
    </source>
</evidence>
<dbReference type="AlphaFoldDB" id="A0A6V7HI79"/>
<sequence>FRTKKRQQLIYGLDKGSKTKEERLLGSIKVSPRVIAAHNQLETTGITFLACQF</sequence>
<dbReference type="Proteomes" id="UP000752696">
    <property type="component" value="Unassembled WGS sequence"/>
</dbReference>
<feature type="non-terminal residue" evidence="1">
    <location>
        <position position="1"/>
    </location>
</feature>
<gene>
    <name evidence="1" type="ORF">MHI_LOCUS856566</name>
</gene>
<dbReference type="EMBL" id="CAJDYZ010011402">
    <property type="protein sequence ID" value="CAD1479408.1"/>
    <property type="molecule type" value="Genomic_DNA"/>
</dbReference>
<organism evidence="1 2">
    <name type="scientific">Heterotrigona itama</name>
    <dbReference type="NCBI Taxonomy" id="395501"/>
    <lineage>
        <taxon>Eukaryota</taxon>
        <taxon>Metazoa</taxon>
        <taxon>Ecdysozoa</taxon>
        <taxon>Arthropoda</taxon>
        <taxon>Hexapoda</taxon>
        <taxon>Insecta</taxon>
        <taxon>Pterygota</taxon>
        <taxon>Neoptera</taxon>
        <taxon>Endopterygota</taxon>
        <taxon>Hymenoptera</taxon>
        <taxon>Apocrita</taxon>
        <taxon>Aculeata</taxon>
        <taxon>Apoidea</taxon>
        <taxon>Anthophila</taxon>
        <taxon>Apidae</taxon>
        <taxon>Heterotrigona</taxon>
    </lineage>
</organism>
<name>A0A6V7HI79_9HYME</name>
<proteinExistence type="predicted"/>
<reference evidence="1" key="1">
    <citation type="submission" date="2020-07" db="EMBL/GenBank/DDBJ databases">
        <authorList>
            <person name="Nazaruddin N."/>
        </authorList>
    </citation>
    <scope>NUCLEOTIDE SEQUENCE</scope>
</reference>
<accession>A0A6V7HI79</accession>
<protein>
    <submittedName>
        <fullName evidence="1">Uncharacterized protein</fullName>
    </submittedName>
</protein>
<comment type="caution">
    <text evidence="1">The sequence shown here is derived from an EMBL/GenBank/DDBJ whole genome shotgun (WGS) entry which is preliminary data.</text>
</comment>
<evidence type="ECO:0000313" key="1">
    <source>
        <dbReference type="EMBL" id="CAD1479408.1"/>
    </source>
</evidence>